<evidence type="ECO:0000313" key="1">
    <source>
        <dbReference type="EMBL" id="MBX59667.1"/>
    </source>
</evidence>
<protein>
    <submittedName>
        <fullName evidence="1">Uncharacterized protein</fullName>
    </submittedName>
</protein>
<reference evidence="1" key="1">
    <citation type="submission" date="2018-02" db="EMBL/GenBank/DDBJ databases">
        <title>Rhizophora mucronata_Transcriptome.</title>
        <authorList>
            <person name="Meera S.P."/>
            <person name="Sreeshan A."/>
            <person name="Augustine A."/>
        </authorList>
    </citation>
    <scope>NUCLEOTIDE SEQUENCE</scope>
    <source>
        <tissue evidence="1">Leaf</tissue>
    </source>
</reference>
<name>A0A2P2PY33_RHIMU</name>
<sequence>MSLCWACPFSMIIKGEAYLQFHLIPTQFHLACDNWLHYCN</sequence>
<accession>A0A2P2PY33</accession>
<organism evidence="1">
    <name type="scientific">Rhizophora mucronata</name>
    <name type="common">Asiatic mangrove</name>
    <dbReference type="NCBI Taxonomy" id="61149"/>
    <lineage>
        <taxon>Eukaryota</taxon>
        <taxon>Viridiplantae</taxon>
        <taxon>Streptophyta</taxon>
        <taxon>Embryophyta</taxon>
        <taxon>Tracheophyta</taxon>
        <taxon>Spermatophyta</taxon>
        <taxon>Magnoliopsida</taxon>
        <taxon>eudicotyledons</taxon>
        <taxon>Gunneridae</taxon>
        <taxon>Pentapetalae</taxon>
        <taxon>rosids</taxon>
        <taxon>fabids</taxon>
        <taxon>Malpighiales</taxon>
        <taxon>Rhizophoraceae</taxon>
        <taxon>Rhizophora</taxon>
    </lineage>
</organism>
<proteinExistence type="predicted"/>
<dbReference type="EMBL" id="GGEC01079183">
    <property type="protein sequence ID" value="MBX59667.1"/>
    <property type="molecule type" value="Transcribed_RNA"/>
</dbReference>
<dbReference type="AlphaFoldDB" id="A0A2P2PY33"/>